<name>A0AA36HW35_9DINO</name>
<gene>
    <name evidence="1" type="ORF">EVOR1521_LOCUS5492</name>
</gene>
<dbReference type="PANTHER" id="PTHR43836:SF2">
    <property type="entry name" value="CATECHOL O-METHYLTRANSFERASE 1-RELATED"/>
    <property type="match status" value="1"/>
</dbReference>
<evidence type="ECO:0000313" key="2">
    <source>
        <dbReference type="Proteomes" id="UP001178507"/>
    </source>
</evidence>
<protein>
    <recommendedName>
        <fullName evidence="3">Catechol O-methyltransferase</fullName>
    </recommendedName>
</protein>
<dbReference type="EMBL" id="CAUJNA010000391">
    <property type="protein sequence ID" value="CAJ1376418.1"/>
    <property type="molecule type" value="Genomic_DNA"/>
</dbReference>
<keyword evidence="2" id="KW-1185">Reference proteome</keyword>
<dbReference type="Gene3D" id="3.40.50.150">
    <property type="entry name" value="Vaccinia Virus protein VP39"/>
    <property type="match status" value="1"/>
</dbReference>
<evidence type="ECO:0000313" key="1">
    <source>
        <dbReference type="EMBL" id="CAJ1376418.1"/>
    </source>
</evidence>
<dbReference type="Proteomes" id="UP001178507">
    <property type="component" value="Unassembled WGS sequence"/>
</dbReference>
<dbReference type="GO" id="GO:0008171">
    <property type="term" value="F:O-methyltransferase activity"/>
    <property type="evidence" value="ECO:0007669"/>
    <property type="project" value="TreeGrafter"/>
</dbReference>
<reference evidence="1" key="1">
    <citation type="submission" date="2023-08" db="EMBL/GenBank/DDBJ databases">
        <authorList>
            <person name="Chen Y."/>
            <person name="Shah S."/>
            <person name="Dougan E. K."/>
            <person name="Thang M."/>
            <person name="Chan C."/>
        </authorList>
    </citation>
    <scope>NUCLEOTIDE SEQUENCE</scope>
</reference>
<dbReference type="AlphaFoldDB" id="A0AA36HW35"/>
<evidence type="ECO:0008006" key="3">
    <source>
        <dbReference type="Google" id="ProtNLM"/>
    </source>
</evidence>
<dbReference type="InterPro" id="IPR029063">
    <property type="entry name" value="SAM-dependent_MTases_sf"/>
</dbReference>
<organism evidence="1 2">
    <name type="scientific">Effrenium voratum</name>
    <dbReference type="NCBI Taxonomy" id="2562239"/>
    <lineage>
        <taxon>Eukaryota</taxon>
        <taxon>Sar</taxon>
        <taxon>Alveolata</taxon>
        <taxon>Dinophyceae</taxon>
        <taxon>Suessiales</taxon>
        <taxon>Symbiodiniaceae</taxon>
        <taxon>Effrenium</taxon>
    </lineage>
</organism>
<dbReference type="SUPFAM" id="SSF53335">
    <property type="entry name" value="S-adenosyl-L-methionine-dependent methyltransferases"/>
    <property type="match status" value="1"/>
</dbReference>
<comment type="caution">
    <text evidence="1">The sequence shown here is derived from an EMBL/GenBank/DDBJ whole genome shotgun (WGS) entry which is preliminary data.</text>
</comment>
<accession>A0AA36HW35</accession>
<proteinExistence type="predicted"/>
<sequence length="592" mass="63774">MRRIHRWPTQELVNSIWATGRLLLVGSALVGAAADAALAKLGEHCARDLSNSAWRPAALAAQHQPLLSATASEAAVKLVSGDTQALSNTLRAPATSSACGAASAEAAAAETKRRSAEPTPQDVSILARCLTVLMAKEVPMLETLSACASRRLRQLDPQHPSNTARASAVLGSPGERLMGEIAAAVCQTGSPDPQNSANLVQDSATPGLGAAPFLASAASSANTLLPNSGPQEPANSARSLAKLRWADEAFFDASANEAAGKLAQSSVQDTTNILRAPGQLLPHQDSVFDAILAKVARDPWSFAAEPSAPMVLWASWKAGAFPRQLFHLWLEDLSAESFGLALMDTLWRKDAEEEQEVLRQLYRCFPVGPWQAPAARALPLGYRKVANLLETLQAVHGAEEILAACEDFARHKGQWLKVAGGHKAELLQAAQSGRPLAPAEVLVEFGAYVGYSAVRLSRQLRRNCLSLVSLEVNPVHVCISRRLLDLARVSWAEVKPGQAKDLVPQLMEELGERCAGLIFMDHRGTIFHQDLALLVRSRALAGQARLIADNTLNPGAPLFLWERFHSHCVTQSWALQEFLAHHEDWTTTSDWT</sequence>
<dbReference type="PANTHER" id="PTHR43836">
    <property type="entry name" value="CATECHOL O-METHYLTRANSFERASE 1-RELATED"/>
    <property type="match status" value="1"/>
</dbReference>